<feature type="transmembrane region" description="Helical" evidence="11">
    <location>
        <begin position="74"/>
        <end position="94"/>
    </location>
</feature>
<dbReference type="GeneID" id="106072043"/>
<evidence type="ECO:0000256" key="1">
    <source>
        <dbReference type="ARBA" id="ARBA00004155"/>
    </source>
</evidence>
<comment type="similarity">
    <text evidence="2">Belongs to the major facilitator superfamily.</text>
</comment>
<keyword evidence="5 11" id="KW-1133">Transmembrane helix</keyword>
<comment type="catalytic activity">
    <reaction evidence="10">
        <text>pyridoxine(out) + n H(+)(out) = pyridoxine(in) + n H(+)(in)</text>
        <dbReference type="Rhea" id="RHEA:76203"/>
        <dbReference type="ChEBI" id="CHEBI:15378"/>
        <dbReference type="ChEBI" id="CHEBI:16709"/>
    </reaction>
</comment>
<dbReference type="InterPro" id="IPR049604">
    <property type="entry name" value="SLC49A4-like"/>
</dbReference>
<dbReference type="OrthoDB" id="422206at2759"/>
<dbReference type="CDD" id="cd17397">
    <property type="entry name" value="MFS_DIRC2"/>
    <property type="match status" value="1"/>
</dbReference>
<evidence type="ECO:0000256" key="8">
    <source>
        <dbReference type="ARBA" id="ARBA00023228"/>
    </source>
</evidence>
<dbReference type="PANTHER" id="PTHR10924">
    <property type="entry name" value="MAJOR FACILITATOR SUPERFAMILY PROTEIN-RELATED"/>
    <property type="match status" value="1"/>
</dbReference>
<evidence type="ECO:0000313" key="14">
    <source>
        <dbReference type="RefSeq" id="XP_055860562.1"/>
    </source>
</evidence>
<evidence type="ECO:0000256" key="7">
    <source>
        <dbReference type="ARBA" id="ARBA00023180"/>
    </source>
</evidence>
<dbReference type="Proteomes" id="UP001165740">
    <property type="component" value="Chromosome 11"/>
</dbReference>
<keyword evidence="13" id="KW-1185">Reference proteome</keyword>
<feature type="domain" description="Major facilitator superfamily (MFS) profile" evidence="12">
    <location>
        <begin position="325"/>
        <end position="544"/>
    </location>
</feature>
<feature type="transmembrane region" description="Helical" evidence="11">
    <location>
        <begin position="203"/>
        <end position="227"/>
    </location>
</feature>
<dbReference type="InterPro" id="IPR036259">
    <property type="entry name" value="MFS_trans_sf"/>
</dbReference>
<gene>
    <name evidence="14" type="primary">LOC106072043</name>
</gene>
<keyword evidence="8" id="KW-0458">Lysosome</keyword>
<evidence type="ECO:0000256" key="4">
    <source>
        <dbReference type="ARBA" id="ARBA00022692"/>
    </source>
</evidence>
<feature type="transmembrane region" description="Helical" evidence="11">
    <location>
        <begin position="328"/>
        <end position="349"/>
    </location>
</feature>
<dbReference type="SUPFAM" id="SSF103473">
    <property type="entry name" value="MFS general substrate transporter"/>
    <property type="match status" value="1"/>
</dbReference>
<feature type="transmembrane region" description="Helical" evidence="11">
    <location>
        <begin position="172"/>
        <end position="196"/>
    </location>
</feature>
<dbReference type="PROSITE" id="PS50850">
    <property type="entry name" value="MFS"/>
    <property type="match status" value="1"/>
</dbReference>
<keyword evidence="7" id="KW-0325">Glycoprotein</keyword>
<evidence type="ECO:0000256" key="6">
    <source>
        <dbReference type="ARBA" id="ARBA00023136"/>
    </source>
</evidence>
<keyword evidence="6 11" id="KW-0472">Membrane</keyword>
<name>A0A9W2YCS9_BIOGL</name>
<protein>
    <submittedName>
        <fullName evidence="14">Solute carrier family 49 member 4-like isoform X1</fullName>
    </submittedName>
</protein>
<feature type="transmembrane region" description="Helical" evidence="11">
    <location>
        <begin position="398"/>
        <end position="422"/>
    </location>
</feature>
<proteinExistence type="inferred from homology"/>
<comment type="subcellular location">
    <subcellularLocation>
        <location evidence="1">Lysosome membrane</location>
        <topology evidence="1">Multi-pass membrane protein</topology>
    </subcellularLocation>
</comment>
<evidence type="ECO:0000259" key="12">
    <source>
        <dbReference type="PROSITE" id="PS50850"/>
    </source>
</evidence>
<feature type="transmembrane region" description="Helical" evidence="11">
    <location>
        <begin position="462"/>
        <end position="485"/>
    </location>
</feature>
<feature type="transmembrane region" description="Helical" evidence="11">
    <location>
        <begin position="491"/>
        <end position="510"/>
    </location>
</feature>
<comment type="function">
    <text evidence="9">Mediates H(+)-dependent pyridoxine transport.</text>
</comment>
<evidence type="ECO:0000256" key="10">
    <source>
        <dbReference type="ARBA" id="ARBA00048410"/>
    </source>
</evidence>
<evidence type="ECO:0000256" key="2">
    <source>
        <dbReference type="ARBA" id="ARBA00008335"/>
    </source>
</evidence>
<dbReference type="InterPro" id="IPR049680">
    <property type="entry name" value="FLVCR1-2_SLC49-like"/>
</dbReference>
<evidence type="ECO:0000256" key="11">
    <source>
        <dbReference type="SAM" id="Phobius"/>
    </source>
</evidence>
<dbReference type="Gene3D" id="1.20.1250.20">
    <property type="entry name" value="MFS general substrate transporter like domains"/>
    <property type="match status" value="2"/>
</dbReference>
<accession>A0A9W2YCS9</accession>
<dbReference type="GO" id="GO:0005765">
    <property type="term" value="C:lysosomal membrane"/>
    <property type="evidence" value="ECO:0007669"/>
    <property type="project" value="UniProtKB-SubCell"/>
</dbReference>
<feature type="transmembrane region" description="Helical" evidence="11">
    <location>
        <begin position="278"/>
        <end position="297"/>
    </location>
</feature>
<dbReference type="InterPro" id="IPR011701">
    <property type="entry name" value="MFS"/>
</dbReference>
<keyword evidence="3" id="KW-0813">Transport</keyword>
<keyword evidence="4 11" id="KW-0812">Transmembrane</keyword>
<organism evidence="13 14">
    <name type="scientific">Biomphalaria glabrata</name>
    <name type="common">Bloodfluke planorb</name>
    <name type="synonym">Freshwater snail</name>
    <dbReference type="NCBI Taxonomy" id="6526"/>
    <lineage>
        <taxon>Eukaryota</taxon>
        <taxon>Metazoa</taxon>
        <taxon>Spiralia</taxon>
        <taxon>Lophotrochozoa</taxon>
        <taxon>Mollusca</taxon>
        <taxon>Gastropoda</taxon>
        <taxon>Heterobranchia</taxon>
        <taxon>Euthyneura</taxon>
        <taxon>Panpulmonata</taxon>
        <taxon>Hygrophila</taxon>
        <taxon>Lymnaeoidea</taxon>
        <taxon>Planorbidae</taxon>
        <taxon>Biomphalaria</taxon>
    </lineage>
</organism>
<dbReference type="GO" id="GO:0022857">
    <property type="term" value="F:transmembrane transporter activity"/>
    <property type="evidence" value="ECO:0007669"/>
    <property type="project" value="InterPro"/>
</dbReference>
<feature type="transmembrane region" description="Helical" evidence="11">
    <location>
        <begin position="369"/>
        <end position="386"/>
    </location>
</feature>
<feature type="transmembrane region" description="Helical" evidence="11">
    <location>
        <begin position="428"/>
        <end position="450"/>
    </location>
</feature>
<dbReference type="PANTHER" id="PTHR10924:SF27">
    <property type="entry name" value="SOLUTE CARRIER FAMILY 49 MEMBER 4"/>
    <property type="match status" value="1"/>
</dbReference>
<feature type="transmembrane region" description="Helical" evidence="11">
    <location>
        <begin position="114"/>
        <end position="134"/>
    </location>
</feature>
<dbReference type="InterPro" id="IPR020846">
    <property type="entry name" value="MFS_dom"/>
</dbReference>
<sequence length="544" mass="59489">MSKLWKIWKSNISFQPSVSKMDSKDELKQPLLSGETESIESLTNNSIAGVVINSSDETIKVKAEIALKVYKRRWYVLLMFSLYCFTQNAVWNTWGPISSSSKEAFSWSDATIAWLNNWGPVAYVVCGLFFPWLLQVKGLRWAVVPSMFCVFIGTVCRVITSDENSATILIHIGQFLNGIAGPVGMGGMPTLSAIWFPANERITATAIGTSISVLGSALPFVLGPFLVSDGPPNLNVTTTAAPMSTSVSSASHLILSTMEPGNVTAARIQRERDEIMKYMYYSCGFAGLIFLIILIYFPAKPPHPPCLSASVEREKYWSGLWSLRSKKYFVLLAVIYGVSLGVINCWASVLNVNLSAFSFTHVDEDQAGWIGFYATLGSFAGSLLIGRFASLFARQMKLFILVMFLLSAGCFTVFALVLVQVIPSSYAILYISVIGGNTLVNSAVPLIYELGCELAYPTSEGAANGFLTYLNNVGGLIFLAVFLIPNVGTMWMNWTAIGSIVVCLPMILALKGRFNRLEVDESVSVQKYVEQAVDSPPPYGIQSS</sequence>
<dbReference type="RefSeq" id="XP_055860562.1">
    <property type="nucleotide sequence ID" value="XM_056004587.1"/>
</dbReference>
<evidence type="ECO:0000256" key="3">
    <source>
        <dbReference type="ARBA" id="ARBA00022448"/>
    </source>
</evidence>
<feature type="transmembrane region" description="Helical" evidence="11">
    <location>
        <begin position="141"/>
        <end position="160"/>
    </location>
</feature>
<reference evidence="14" key="1">
    <citation type="submission" date="2025-08" db="UniProtKB">
        <authorList>
            <consortium name="RefSeq"/>
        </authorList>
    </citation>
    <scope>IDENTIFICATION</scope>
</reference>
<evidence type="ECO:0000256" key="5">
    <source>
        <dbReference type="ARBA" id="ARBA00022989"/>
    </source>
</evidence>
<evidence type="ECO:0000313" key="13">
    <source>
        <dbReference type="Proteomes" id="UP001165740"/>
    </source>
</evidence>
<evidence type="ECO:0000256" key="9">
    <source>
        <dbReference type="ARBA" id="ARBA00037192"/>
    </source>
</evidence>
<dbReference type="OMA" id="NGFAWLM"/>
<dbReference type="AlphaFoldDB" id="A0A9W2YCS9"/>
<dbReference type="Pfam" id="PF07690">
    <property type="entry name" value="MFS_1"/>
    <property type="match status" value="1"/>
</dbReference>